<dbReference type="InterPro" id="IPR051112">
    <property type="entry name" value="CWC26_splicing_factor"/>
</dbReference>
<evidence type="ECO:0000313" key="4">
    <source>
        <dbReference type="Proteomes" id="UP000186601"/>
    </source>
</evidence>
<dbReference type="STRING" id="98765.A0A2R6S3U2"/>
<proteinExistence type="inferred from homology"/>
<dbReference type="GO" id="GO:0070274">
    <property type="term" value="C:RES complex"/>
    <property type="evidence" value="ECO:0007669"/>
    <property type="project" value="TreeGrafter"/>
</dbReference>
<comment type="similarity">
    <text evidence="1">Belongs to the CWC26 family.</text>
</comment>
<dbReference type="AlphaFoldDB" id="A0A2R6S3U2"/>
<dbReference type="Pfam" id="PF09736">
    <property type="entry name" value="Bud13"/>
    <property type="match status" value="1"/>
</dbReference>
<evidence type="ECO:0000313" key="3">
    <source>
        <dbReference type="EMBL" id="PSS36946.1"/>
    </source>
</evidence>
<feature type="region of interest" description="Disordered" evidence="2">
    <location>
        <begin position="15"/>
        <end position="108"/>
    </location>
</feature>
<dbReference type="InterPro" id="IPR018609">
    <property type="entry name" value="Bud13"/>
</dbReference>
<dbReference type="GO" id="GO:0005684">
    <property type="term" value="C:U2-type spliceosomal complex"/>
    <property type="evidence" value="ECO:0007669"/>
    <property type="project" value="TreeGrafter"/>
</dbReference>
<evidence type="ECO:0000256" key="2">
    <source>
        <dbReference type="SAM" id="MobiDB-lite"/>
    </source>
</evidence>
<organism evidence="3 4">
    <name type="scientific">Hermanssonia centrifuga</name>
    <dbReference type="NCBI Taxonomy" id="98765"/>
    <lineage>
        <taxon>Eukaryota</taxon>
        <taxon>Fungi</taxon>
        <taxon>Dikarya</taxon>
        <taxon>Basidiomycota</taxon>
        <taxon>Agaricomycotina</taxon>
        <taxon>Agaricomycetes</taxon>
        <taxon>Polyporales</taxon>
        <taxon>Meruliaceae</taxon>
        <taxon>Hermanssonia</taxon>
    </lineage>
</organism>
<protein>
    <recommendedName>
        <fullName evidence="5">Pre-mRNA-splicing factor CWC26</fullName>
    </recommendedName>
</protein>
<feature type="region of interest" description="Disordered" evidence="2">
    <location>
        <begin position="286"/>
        <end position="306"/>
    </location>
</feature>
<dbReference type="EMBL" id="MLYV02000089">
    <property type="protein sequence ID" value="PSS36946.1"/>
    <property type="molecule type" value="Genomic_DNA"/>
</dbReference>
<feature type="compositionally biased region" description="Basic and acidic residues" evidence="2">
    <location>
        <begin position="215"/>
        <end position="233"/>
    </location>
</feature>
<accession>A0A2R6S3U2</accession>
<dbReference type="OrthoDB" id="6022at2759"/>
<feature type="compositionally biased region" description="Acidic residues" evidence="2">
    <location>
        <begin position="60"/>
        <end position="69"/>
    </location>
</feature>
<feature type="region of interest" description="Disordered" evidence="2">
    <location>
        <begin position="151"/>
        <end position="270"/>
    </location>
</feature>
<feature type="compositionally biased region" description="Basic and acidic residues" evidence="2">
    <location>
        <begin position="153"/>
        <end position="208"/>
    </location>
</feature>
<evidence type="ECO:0008006" key="5">
    <source>
        <dbReference type="Google" id="ProtNLM"/>
    </source>
</evidence>
<dbReference type="Proteomes" id="UP000186601">
    <property type="component" value="Unassembled WGS sequence"/>
</dbReference>
<dbReference type="PANTHER" id="PTHR31809">
    <property type="entry name" value="BUD13 HOMOLOG"/>
    <property type="match status" value="1"/>
</dbReference>
<evidence type="ECO:0000256" key="1">
    <source>
        <dbReference type="ARBA" id="ARBA00011069"/>
    </source>
</evidence>
<dbReference type="GO" id="GO:0000398">
    <property type="term" value="P:mRNA splicing, via spliceosome"/>
    <property type="evidence" value="ECO:0007669"/>
    <property type="project" value="TreeGrafter"/>
</dbReference>
<keyword evidence="4" id="KW-1185">Reference proteome</keyword>
<gene>
    <name evidence="3" type="ORF">PHLCEN_2v1162</name>
</gene>
<sequence length="306" mass="34618">MSMKAYLAANYMSGPKADAILSRTSEPVGKKKKKRKVGASSSNGGPSFIKDDDVPGWGEEVQDAEDETAEAVFAEDRGFKKRQRTDESSGWATVREPTPPLPADEQPQVVVEEDTPFKGGLLTSAQLKKSLPKKSAQQEALSREEIQAAQETIYRDATGRKIDTAAERAEAAKKKREREEQEAKKMEWGKGLVQREEVEKRRREEEAIKNQSFARSKDDLALNEELKAQERWNDPAAAFLTKKRSKGPKKPEYAGPPPPPNRFGIRPGYRWDGVDRGNGFEKKLFQRRNDKKRRGMESYEWSVDDM</sequence>
<dbReference type="GO" id="GO:0003723">
    <property type="term" value="F:RNA binding"/>
    <property type="evidence" value="ECO:0007669"/>
    <property type="project" value="TreeGrafter"/>
</dbReference>
<comment type="caution">
    <text evidence="3">The sequence shown here is derived from an EMBL/GenBank/DDBJ whole genome shotgun (WGS) entry which is preliminary data.</text>
</comment>
<dbReference type="PANTHER" id="PTHR31809:SF0">
    <property type="entry name" value="BUD13 HOMOLOG"/>
    <property type="match status" value="1"/>
</dbReference>
<name>A0A2R6S3U2_9APHY</name>
<reference evidence="3 4" key="1">
    <citation type="submission" date="2018-02" db="EMBL/GenBank/DDBJ databases">
        <title>Genome sequence of the basidiomycete white-rot fungus Phlebia centrifuga.</title>
        <authorList>
            <person name="Granchi Z."/>
            <person name="Peng M."/>
            <person name="de Vries R.P."/>
            <person name="Hilden K."/>
            <person name="Makela M.R."/>
            <person name="Grigoriev I."/>
            <person name="Riley R."/>
        </authorList>
    </citation>
    <scope>NUCLEOTIDE SEQUENCE [LARGE SCALE GENOMIC DNA]</scope>
    <source>
        <strain evidence="3 4">FBCC195</strain>
    </source>
</reference>